<feature type="compositionally biased region" description="Polar residues" evidence="5">
    <location>
        <begin position="375"/>
        <end position="390"/>
    </location>
</feature>
<accession>A0A9D1VHU9</accession>
<feature type="domain" description="Gram-positive cocci surface proteins LPxTG" evidence="8">
    <location>
        <begin position="546"/>
        <end position="582"/>
    </location>
</feature>
<dbReference type="NCBIfam" id="TIGR01167">
    <property type="entry name" value="LPXTG_anchor"/>
    <property type="match status" value="1"/>
</dbReference>
<dbReference type="Proteomes" id="UP000824231">
    <property type="component" value="Unassembled WGS sequence"/>
</dbReference>
<keyword evidence="6" id="KW-0812">Transmembrane</keyword>
<evidence type="ECO:0000313" key="9">
    <source>
        <dbReference type="EMBL" id="HIX35468.1"/>
    </source>
</evidence>
<evidence type="ECO:0000256" key="2">
    <source>
        <dbReference type="ARBA" id="ARBA00022525"/>
    </source>
</evidence>
<dbReference type="InterPro" id="IPR019931">
    <property type="entry name" value="LPXTG_anchor"/>
</dbReference>
<protein>
    <submittedName>
        <fullName evidence="9">LPXTG cell wall anchor domain-containing protein</fullName>
    </submittedName>
</protein>
<dbReference type="AlphaFoldDB" id="A0A9D1VHU9"/>
<feature type="region of interest" description="Disordered" evidence="5">
    <location>
        <begin position="204"/>
        <end position="555"/>
    </location>
</feature>
<keyword evidence="6" id="KW-0472">Membrane</keyword>
<organism evidence="9 10">
    <name type="scientific">Candidatus Limosilactobacillus merdigallinarum</name>
    <dbReference type="NCBI Taxonomy" id="2838652"/>
    <lineage>
        <taxon>Bacteria</taxon>
        <taxon>Bacillati</taxon>
        <taxon>Bacillota</taxon>
        <taxon>Bacilli</taxon>
        <taxon>Lactobacillales</taxon>
        <taxon>Lactobacillaceae</taxon>
        <taxon>Limosilactobacillus</taxon>
    </lineage>
</organism>
<evidence type="ECO:0000256" key="3">
    <source>
        <dbReference type="ARBA" id="ARBA00022729"/>
    </source>
</evidence>
<keyword evidence="1" id="KW-0134">Cell wall</keyword>
<evidence type="ECO:0000313" key="10">
    <source>
        <dbReference type="Proteomes" id="UP000824231"/>
    </source>
</evidence>
<evidence type="ECO:0000259" key="8">
    <source>
        <dbReference type="Pfam" id="PF00746"/>
    </source>
</evidence>
<feature type="compositionally biased region" description="Polar residues" evidence="5">
    <location>
        <begin position="437"/>
        <end position="455"/>
    </location>
</feature>
<reference evidence="9" key="2">
    <citation type="submission" date="2021-04" db="EMBL/GenBank/DDBJ databases">
        <authorList>
            <person name="Gilroy R."/>
        </authorList>
    </citation>
    <scope>NUCLEOTIDE SEQUENCE</scope>
    <source>
        <strain evidence="9">ChiSxjej3B15-572</strain>
    </source>
</reference>
<evidence type="ECO:0000256" key="6">
    <source>
        <dbReference type="SAM" id="Phobius"/>
    </source>
</evidence>
<reference evidence="9" key="1">
    <citation type="journal article" date="2021" name="PeerJ">
        <title>Extensive microbial diversity within the chicken gut microbiome revealed by metagenomics and culture.</title>
        <authorList>
            <person name="Gilroy R."/>
            <person name="Ravi A."/>
            <person name="Getino M."/>
            <person name="Pursley I."/>
            <person name="Horton D.L."/>
            <person name="Alikhan N.F."/>
            <person name="Baker D."/>
            <person name="Gharbi K."/>
            <person name="Hall N."/>
            <person name="Watson M."/>
            <person name="Adriaenssens E.M."/>
            <person name="Foster-Nyarko E."/>
            <person name="Jarju S."/>
            <person name="Secka A."/>
            <person name="Antonio M."/>
            <person name="Oren A."/>
            <person name="Chaudhuri R.R."/>
            <person name="La Ragione R."/>
            <person name="Hildebrand F."/>
            <person name="Pallen M.J."/>
        </authorList>
    </citation>
    <scope>NUCLEOTIDE SEQUENCE</scope>
    <source>
        <strain evidence="9">ChiSxjej3B15-572</strain>
    </source>
</reference>
<sequence length="584" mass="64341">MTKQRIWHGALIAQLTLLLTVAGPLAVHAASNSTDATVVKKTEPGEHYEKTTRIIYQFRSDDGKVHQDKKVTIRWQKGKDGRLHVIKADKLATMQWDNIGDYHPATYITMPPFLDPDVPEVVYHLKYLPEGDYTGLVDPAVVHVKDQKGNILQTQYFYGSPDDKTFKVKVPLADDLSLAEDQSATVTFNRDKFRNVLPQTILVEHNDKTTIPPATDPSTDKPGKDTSKPEDSGKKTDDHQHDTSGDKGLPSPGDQTQGEHEQDKLVDPGKQEPSKPADPDKKDPTKPVDSDKQEPTKPADPSSEEGGSKSDQDQPKKDDQKDDGTTESPKQPEQPANQDDHEKGDTVTTDDDHKKDPEAPQDDQKAHDQDHSKTDQPSNPDADKQQSSGAGTADEGLPDKGSPADKDQHDHDVKPQKPTKDPDKHKDSHSDSEKTTPKGQHSQSKNNPSQPTTSHPKGESSKKNEHRENDEQQPHHDGDVSNVKDEEGGHSGNPAGMDEESFTEEEPMKMPLSDLSTGTKQSKKGADPFLDNEISRLSQPVESQKKGHNDHLPQTGHQGNLLLTVSGFLMGLAAVLLTRLNKQK</sequence>
<keyword evidence="4" id="KW-0572">Peptidoglycan-anchor</keyword>
<comment type="caution">
    <text evidence="9">The sequence shown here is derived from an EMBL/GenBank/DDBJ whole genome shotgun (WGS) entry which is preliminary data.</text>
</comment>
<feature type="compositionally biased region" description="Basic and acidic residues" evidence="5">
    <location>
        <begin position="257"/>
        <end position="297"/>
    </location>
</feature>
<feature type="signal peptide" evidence="7">
    <location>
        <begin position="1"/>
        <end position="29"/>
    </location>
</feature>
<feature type="compositionally biased region" description="Basic and acidic residues" evidence="5">
    <location>
        <begin position="306"/>
        <end position="324"/>
    </location>
</feature>
<keyword evidence="6" id="KW-1133">Transmembrane helix</keyword>
<feature type="compositionally biased region" description="Polar residues" evidence="5">
    <location>
        <begin position="326"/>
        <end position="337"/>
    </location>
</feature>
<feature type="compositionally biased region" description="Basic and acidic residues" evidence="5">
    <location>
        <begin position="218"/>
        <end position="245"/>
    </location>
</feature>
<evidence type="ECO:0000256" key="5">
    <source>
        <dbReference type="SAM" id="MobiDB-lite"/>
    </source>
</evidence>
<feature type="compositionally biased region" description="Basic and acidic residues" evidence="5">
    <location>
        <begin position="338"/>
        <end position="374"/>
    </location>
</feature>
<feature type="chain" id="PRO_5039132275" evidence="7">
    <location>
        <begin position="30"/>
        <end position="584"/>
    </location>
</feature>
<dbReference type="EMBL" id="DXFH01000012">
    <property type="protein sequence ID" value="HIX35468.1"/>
    <property type="molecule type" value="Genomic_DNA"/>
</dbReference>
<dbReference type="Pfam" id="PF00746">
    <property type="entry name" value="Gram_pos_anchor"/>
    <property type="match status" value="1"/>
</dbReference>
<name>A0A9D1VHU9_9LACO</name>
<feature type="compositionally biased region" description="Basic and acidic residues" evidence="5">
    <location>
        <begin position="456"/>
        <end position="489"/>
    </location>
</feature>
<keyword evidence="2" id="KW-0964">Secreted</keyword>
<evidence type="ECO:0000256" key="4">
    <source>
        <dbReference type="ARBA" id="ARBA00023088"/>
    </source>
</evidence>
<evidence type="ECO:0000256" key="7">
    <source>
        <dbReference type="SAM" id="SignalP"/>
    </source>
</evidence>
<gene>
    <name evidence="9" type="ORF">H9856_03575</name>
</gene>
<feature type="transmembrane region" description="Helical" evidence="6">
    <location>
        <begin position="561"/>
        <end position="580"/>
    </location>
</feature>
<feature type="compositionally biased region" description="Basic and acidic residues" evidence="5">
    <location>
        <begin position="402"/>
        <end position="436"/>
    </location>
</feature>
<evidence type="ECO:0000256" key="1">
    <source>
        <dbReference type="ARBA" id="ARBA00022512"/>
    </source>
</evidence>
<proteinExistence type="predicted"/>
<keyword evidence="3 7" id="KW-0732">Signal</keyword>